<reference evidence="13 14" key="1">
    <citation type="submission" date="2020-04" db="EMBL/GenBank/DDBJ databases">
        <title>Plant Genome Project.</title>
        <authorList>
            <person name="Zhang R.-G."/>
        </authorList>
    </citation>
    <scope>NUCLEOTIDE SEQUENCE [LARGE SCALE GENOMIC DNA]</scope>
    <source>
        <strain evidence="13">YNK0</strain>
        <tissue evidence="13">Leaf</tissue>
    </source>
</reference>
<dbReference type="GO" id="GO:0005634">
    <property type="term" value="C:nucleus"/>
    <property type="evidence" value="ECO:0007669"/>
    <property type="project" value="UniProtKB-SubCell"/>
</dbReference>
<keyword evidence="9" id="KW-0131">Cell cycle</keyword>
<dbReference type="InterPro" id="IPR022031">
    <property type="entry name" value="Rif1_N"/>
</dbReference>
<feature type="region of interest" description="Disordered" evidence="11">
    <location>
        <begin position="96"/>
        <end position="117"/>
    </location>
</feature>
<dbReference type="GO" id="GO:0003677">
    <property type="term" value="F:DNA binding"/>
    <property type="evidence" value="ECO:0007669"/>
    <property type="project" value="InterPro"/>
</dbReference>
<dbReference type="OrthoDB" id="5399929at2759"/>
<evidence type="ECO:0000313" key="13">
    <source>
        <dbReference type="EMBL" id="KAF8407155.1"/>
    </source>
</evidence>
<organism evidence="13 14">
    <name type="scientific">Tetracentron sinense</name>
    <name type="common">Spur-leaf</name>
    <dbReference type="NCBI Taxonomy" id="13715"/>
    <lineage>
        <taxon>Eukaryota</taxon>
        <taxon>Viridiplantae</taxon>
        <taxon>Streptophyta</taxon>
        <taxon>Embryophyta</taxon>
        <taxon>Tracheophyta</taxon>
        <taxon>Spermatophyta</taxon>
        <taxon>Magnoliopsida</taxon>
        <taxon>Trochodendrales</taxon>
        <taxon>Trochodendraceae</taxon>
        <taxon>Tetracentron</taxon>
    </lineage>
</organism>
<dbReference type="PANTHER" id="PTHR22928:SF3">
    <property type="entry name" value="TELOMERE-ASSOCIATED PROTEIN RIF1"/>
    <property type="match status" value="1"/>
</dbReference>
<dbReference type="InterPro" id="IPR036236">
    <property type="entry name" value="Znf_C2H2_sf"/>
</dbReference>
<keyword evidence="7" id="KW-0779">Telomere</keyword>
<dbReference type="PROSITE" id="PS50808">
    <property type="entry name" value="ZF_BED"/>
    <property type="match status" value="1"/>
</dbReference>
<dbReference type="GO" id="GO:0000781">
    <property type="term" value="C:chromosome, telomeric region"/>
    <property type="evidence" value="ECO:0007669"/>
    <property type="project" value="UniProtKB-SubCell"/>
</dbReference>
<evidence type="ECO:0000256" key="4">
    <source>
        <dbReference type="ARBA" id="ARBA00022723"/>
    </source>
</evidence>
<dbReference type="Proteomes" id="UP000655225">
    <property type="component" value="Unassembled WGS sequence"/>
</dbReference>
<dbReference type="Pfam" id="PF13966">
    <property type="entry name" value="zf-RVT"/>
    <property type="match status" value="1"/>
</dbReference>
<gene>
    <name evidence="13" type="ORF">HHK36_006281</name>
</gene>
<evidence type="ECO:0000256" key="3">
    <source>
        <dbReference type="ARBA" id="ARBA00022454"/>
    </source>
</evidence>
<keyword evidence="14" id="KW-1185">Reference proteome</keyword>
<feature type="compositionally biased region" description="Polar residues" evidence="11">
    <location>
        <begin position="551"/>
        <end position="591"/>
    </location>
</feature>
<dbReference type="Pfam" id="PF14372">
    <property type="entry name" value="hAT-like_RNase-H"/>
    <property type="match status" value="1"/>
</dbReference>
<name>A0A834ZKK2_TETSI</name>
<evidence type="ECO:0000256" key="2">
    <source>
        <dbReference type="ARBA" id="ARBA00004574"/>
    </source>
</evidence>
<evidence type="ECO:0000256" key="8">
    <source>
        <dbReference type="ARBA" id="ARBA00023242"/>
    </source>
</evidence>
<dbReference type="InterPro" id="IPR003656">
    <property type="entry name" value="Znf_BED"/>
</dbReference>
<dbReference type="InterPro" id="IPR012337">
    <property type="entry name" value="RNaseH-like_sf"/>
</dbReference>
<feature type="region of interest" description="Disordered" evidence="11">
    <location>
        <begin position="546"/>
        <end position="593"/>
    </location>
</feature>
<evidence type="ECO:0000256" key="1">
    <source>
        <dbReference type="ARBA" id="ARBA00004123"/>
    </source>
</evidence>
<feature type="compositionally biased region" description="Basic and acidic residues" evidence="11">
    <location>
        <begin position="2591"/>
        <end position="2602"/>
    </location>
</feature>
<comment type="caution">
    <text evidence="13">The sequence shown here is derived from an EMBL/GenBank/DDBJ whole genome shotgun (WGS) entry which is preliminary data.</text>
</comment>
<proteinExistence type="predicted"/>
<dbReference type="SMART" id="SM00614">
    <property type="entry name" value="ZnF_BED"/>
    <property type="match status" value="1"/>
</dbReference>
<dbReference type="Pfam" id="PF12231">
    <property type="entry name" value="Rif1_N"/>
    <property type="match status" value="2"/>
</dbReference>
<sequence>MPVFSLQDFIFLHKMATPSENEPASAEIQPNKRRRKKSIVWEHFTVEPVGAGCTRACCKQCKQTFAYSTGSKVAGTSHLKRHIALGICPVTRRNQEKNQLTPYTPGSRTGSATDPPRRRYRRTALSFSQFDQDNCRHEIAKMIIMHEYPLHMVEHPAFVSFVQHLQPRFSMVSFNTVQGDCVAMYLREKQSLLKLLGGIPGRISLTLELWTSSQTLGYVFLTGHFIDGDWKLHRRILNVVMVPTPYSEDAFSHAVVVCLADWSLESKLFTLTMDQSFSNDTVIGNLRGLLSIMNPLMLNGQLLIGKCYARVLSSIAQDALRAMREPVKRVRESVKYVKTSEAREEKFIELKQQLQVPSSKSLSLDDQTRWDTTYHMLMAALELKEVFSCLDTSDTDYKETPSVDDWKQVKTLCTYLKLLFDAANILTTASYPTANTFFHEVWKIQLDLTHAAMSQDSFISNLTKPLQEKFDNYWKDCSLVLAIAVVMDPRFKMKLVEFSFSKIYGEDAGTYIKVVDEGIHELFREYMLQPLALTPAYVEEGNTCNHKTEVPQENSGNLKTEVPQENSDNPKTVVPQENSDNAKTEVTQENADSAKTEVVEGNADYAITEVPEGNADYAMTEVPVGNADYAKTEVPDGNADYAITEVPEGNVEYAITEVPGGNSDYAITEVPRGNGDYAITEVPEGNGDYAITKLSPPKMTNFDDQIKEIETLLSSNTRADKSFAYSTLLHLQEQSSNDSSAIHALSERSHSLLSLILPCISDDDEEIAAQGLKCLGFMIYHPSLVSSVPEDVANVVVESLVKLVTTTKMKAICNLGVWCISIQQFNLSFLAAHFHSLLRAIIHGLDNPIGSLSTTFEAIQIPFSDRCMSSKDKGSLGRSRGGRSARVVRPPLYPSGAPCFEDNYEADPSAVDISPIPLRSGAISSLQLPRDILGVGVEADLSQNAPIICGFDTVDEDFPCLVSLDSRAHACSAKVSKGNSGFVEPHVEQVIAKSTSSEIFGGDGQAFGQNQAHPELGHKHSAWRSLFVGAKPSNPDAKLEFIQPQFINGELVIERSDQEIEEDSLEWQNTLLSCPEDKETILNGGPWRIQQAMLVLREWNRHTKLDKIEFLDIPIWIEIYNLPLFMWKLAFFSAIGSIMRRPLCIDNPTLGRSHLNYARISVKVSVANELPDTVLVRLNPNTAYLLHLEYDWKPPLCAKCKVFGHSDDSCGRGKQSENARQTRKQCRRSKSCGKCAKQPPKSWWEVTKQVTGNSVGPSSRAGSHENGQDEFMEIPDELAEEKGKWETIASKKKKLNLWQKLKSFANTHNQAWMVLGDLNSILFSSEKRGDGKVRDLLGLTVAWVMGGLTGRDIRSIRAIRDTLQIFQKSGLCPSTAKSQVFFGNVDSRLEKDISDTLGIKRVSLYTGVTFSIFRKPYAVTLKEPLLASYGMTYKTPLGDIKWLRTLGDHSIDRIIWQPKAHGEFSLKTAWESIRGRNAQNQWHKVMWFNNNIPKHSFITWLATREALSTMDKMMSRGFIGVNACVLCCQDHAGSRPLVCSMPSSYNCVYSPVGGALLTGSPENAGTRAFLMRSESYPSAPLCTTFGKNETRDASTRNPCTQMWSISISSRTSESSFNIGVLRCQIAVSIGNLQITLKCRFSGTLLLGDWSHGSLPPNQGCMRLNTNGSVRSNIHGYGFIIRNEEGMPSQAIAGATETGSVISMEHIAILKDLFCCSPFKSIVALAIDIKKKLLPGMKELLNQGMKVQTIQAWGWFIRLLGSYAMKNRQLVNEMLKIPEQTFSDHDPQVQIASQVSWQGLVDALINPPGRASGTNKSIGHGIQQAGIVPLDASKGDFSENHADGFSKSIKLIMTPLVGIMSSKCDTSVHLSCLNTWCYLLHKLDILVNCPLVIKTVLEPIFEVIFQMDLDSNSTWLWNSCLELLDEFISAKCRDIDYGSNNQVSSHLSARAASLRPLNHYKCLWEDYPIKWLPWDLTKLDFHLKMIYILISQGSRTTVTSENRSLACNAALRIFRSVLKGVQIELQKSSINYNEIMLSLNTILRFTKRVCEDITSKDIGIDDSLHNSLRFVEAVREELEPSLLGCPLYRLALDLKYIENVHSVSDNGHAKVLEISSIAYMDMVSPMVYLTILYLCLVAQSTSNAPEPDFILQGMHKYLKFILSSYDPSENLHAIIGLLYKHIGLNWLKIWILIAKGLKDYICGIKDLSFLKNESDSTGSVAVCWFLSYPFVVCSFQQKLLIPVEASGSSELSLVSSELEHVTEVWKSLYGSLICASQSECSTMNGFAEDLCPILTGILNENTSMLECGTELYLNDKNQALSLFSEVAICVLKHILVLDLSSRGSENTAYGEYKKSSDIKNSLEFIARFMTLSRKNMKTETGPDITVISKSCRVFSAVACFAGRLYMKQDILLFVEIIVSPLFQWLSYEEIQEDHTVHQLQLLWSETLNCLQTSSPPIIFDSNFLKIQAPLLEKTLDHPNSSISELTITFWNSTYGEQIKLDYPHNLLEVLDKLSRTGRINLHKRSLPFFVNSHSRVEATSVPQRYRVTAKQRSSKRVEFMKDTGNEFEYNDNPLLGMKRKRLELTDHQKEVRRAQQGRERDCNGHGPGIRTYTSVDFSQGNEDSQESQELRNPESILEMLKRAG</sequence>
<evidence type="ECO:0000256" key="10">
    <source>
        <dbReference type="PROSITE-ProRule" id="PRU00027"/>
    </source>
</evidence>
<dbReference type="InterPro" id="IPR025525">
    <property type="entry name" value="hAT-like_transposase_RNase-H"/>
</dbReference>
<keyword evidence="8" id="KW-0539">Nucleus</keyword>
<keyword evidence="5 10" id="KW-0863">Zinc-finger</keyword>
<evidence type="ECO:0000259" key="12">
    <source>
        <dbReference type="PROSITE" id="PS50808"/>
    </source>
</evidence>
<dbReference type="PANTHER" id="PTHR22928">
    <property type="entry name" value="TELOMERE-ASSOCIATED PROTEIN RIF1"/>
    <property type="match status" value="1"/>
</dbReference>
<dbReference type="EMBL" id="JABCRI010000004">
    <property type="protein sequence ID" value="KAF8407155.1"/>
    <property type="molecule type" value="Genomic_DNA"/>
</dbReference>
<evidence type="ECO:0000256" key="11">
    <source>
        <dbReference type="SAM" id="MobiDB-lite"/>
    </source>
</evidence>
<dbReference type="GO" id="GO:0000723">
    <property type="term" value="P:telomere maintenance"/>
    <property type="evidence" value="ECO:0007669"/>
    <property type="project" value="TreeGrafter"/>
</dbReference>
<dbReference type="SUPFAM" id="SSF48371">
    <property type="entry name" value="ARM repeat"/>
    <property type="match status" value="2"/>
</dbReference>
<evidence type="ECO:0000256" key="5">
    <source>
        <dbReference type="ARBA" id="ARBA00022771"/>
    </source>
</evidence>
<protein>
    <recommendedName>
        <fullName evidence="12">BED-type domain-containing protein</fullName>
    </recommendedName>
</protein>
<keyword evidence="3" id="KW-0158">Chromosome</keyword>
<dbReference type="InterPro" id="IPR026960">
    <property type="entry name" value="RVT-Znf"/>
</dbReference>
<evidence type="ECO:0000313" key="14">
    <source>
        <dbReference type="Proteomes" id="UP000655225"/>
    </source>
</evidence>
<keyword evidence="4" id="KW-0479">Metal-binding</keyword>
<dbReference type="SUPFAM" id="SSF57667">
    <property type="entry name" value="beta-beta-alpha zinc fingers"/>
    <property type="match status" value="1"/>
</dbReference>
<accession>A0A834ZKK2</accession>
<evidence type="ECO:0000256" key="7">
    <source>
        <dbReference type="ARBA" id="ARBA00022895"/>
    </source>
</evidence>
<feature type="compositionally biased region" description="Polar residues" evidence="11">
    <location>
        <begin position="2610"/>
        <end position="2621"/>
    </location>
</feature>
<dbReference type="SUPFAM" id="SSF53098">
    <property type="entry name" value="Ribonuclease H-like"/>
    <property type="match status" value="1"/>
</dbReference>
<keyword evidence="6" id="KW-0862">Zinc</keyword>
<dbReference type="InterPro" id="IPR016024">
    <property type="entry name" value="ARM-type_fold"/>
</dbReference>
<evidence type="ECO:0000256" key="9">
    <source>
        <dbReference type="ARBA" id="ARBA00023306"/>
    </source>
</evidence>
<dbReference type="GO" id="GO:0008270">
    <property type="term" value="F:zinc ion binding"/>
    <property type="evidence" value="ECO:0007669"/>
    <property type="project" value="UniProtKB-KW"/>
</dbReference>
<feature type="region of interest" description="Disordered" evidence="11">
    <location>
        <begin position="2591"/>
        <end position="2635"/>
    </location>
</feature>
<feature type="compositionally biased region" description="Polar residues" evidence="11">
    <location>
        <begin position="97"/>
        <end position="112"/>
    </location>
</feature>
<comment type="subcellular location">
    <subcellularLocation>
        <location evidence="2">Chromosome</location>
        <location evidence="2">Telomere</location>
    </subcellularLocation>
    <subcellularLocation>
        <location evidence="1">Nucleus</location>
    </subcellularLocation>
</comment>
<feature type="domain" description="BED-type" evidence="12">
    <location>
        <begin position="35"/>
        <end position="95"/>
    </location>
</feature>
<evidence type="ECO:0000256" key="6">
    <source>
        <dbReference type="ARBA" id="ARBA00022833"/>
    </source>
</evidence>